<reference evidence="1 2" key="1">
    <citation type="submission" date="2014-02" db="EMBL/GenBank/DDBJ databases">
        <title>Expanding our view of genomic diversity in Candidatus Accumulibacter clades.</title>
        <authorList>
            <person name="Skennerton C.T."/>
            <person name="Barr J.J."/>
            <person name="Slater F.R."/>
            <person name="Bond P.L."/>
            <person name="Tyson G.W."/>
        </authorList>
    </citation>
    <scope>NUCLEOTIDE SEQUENCE [LARGE SCALE GENOMIC DNA]</scope>
    <source>
        <strain evidence="2">BA-91</strain>
    </source>
</reference>
<evidence type="ECO:0000313" key="1">
    <source>
        <dbReference type="EMBL" id="KFB70646.1"/>
    </source>
</evidence>
<comment type="caution">
    <text evidence="1">The sequence shown here is derived from an EMBL/GenBank/DDBJ whole genome shotgun (WGS) entry which is preliminary data.</text>
</comment>
<evidence type="ECO:0008006" key="3">
    <source>
        <dbReference type="Google" id="ProtNLM"/>
    </source>
</evidence>
<gene>
    <name evidence="1" type="ORF">AW09_004239</name>
</gene>
<dbReference type="AlphaFoldDB" id="A0A080LR56"/>
<dbReference type="Pfam" id="PF11697">
    <property type="entry name" value="DUF3293"/>
    <property type="match status" value="1"/>
</dbReference>
<accession>A0A080LR56</accession>
<proteinExistence type="predicted"/>
<sequence>MSKTELEAAFCATTYRVTTPEGFFSLRIGVPAPAFDAFLLGLAAAQHLACDDEPGKASEMCWGIVTAYNPAALFPEEKNRLAQERLLERIQALGWCFLAASNLADDGIWPEEPSYLVLQADEQQMRMLASEFSQLAVVCGRTGSVPKLLWL</sequence>
<dbReference type="InterPro" id="IPR021710">
    <property type="entry name" value="DUF3293"/>
</dbReference>
<name>A0A080LR56_9PROT</name>
<protein>
    <recommendedName>
        <fullName evidence="3">DUF3293 domain-containing protein</fullName>
    </recommendedName>
</protein>
<dbReference type="EMBL" id="JDVG02000668">
    <property type="protein sequence ID" value="KFB70646.1"/>
    <property type="molecule type" value="Genomic_DNA"/>
</dbReference>
<evidence type="ECO:0000313" key="2">
    <source>
        <dbReference type="Proteomes" id="UP000020077"/>
    </source>
</evidence>
<organism evidence="1 2">
    <name type="scientific">Candidatus Accumulibacter phosphatis</name>
    <dbReference type="NCBI Taxonomy" id="327160"/>
    <lineage>
        <taxon>Bacteria</taxon>
        <taxon>Pseudomonadati</taxon>
        <taxon>Pseudomonadota</taxon>
        <taxon>Betaproteobacteria</taxon>
        <taxon>Candidatus Accumulibacter</taxon>
    </lineage>
</organism>
<dbReference type="Proteomes" id="UP000020077">
    <property type="component" value="Unassembled WGS sequence"/>
</dbReference>